<evidence type="ECO:0000256" key="2">
    <source>
        <dbReference type="ARBA" id="ARBA00023002"/>
    </source>
</evidence>
<reference evidence="6 7" key="1">
    <citation type="journal article" date="2016" name="Nat. Commun.">
        <title>Thousands of microbial genomes shed light on interconnected biogeochemical processes in an aquifer system.</title>
        <authorList>
            <person name="Anantharaman K."/>
            <person name="Brown C.T."/>
            <person name="Hug L.A."/>
            <person name="Sharon I."/>
            <person name="Castelle C.J."/>
            <person name="Probst A.J."/>
            <person name="Thomas B.C."/>
            <person name="Singh A."/>
            <person name="Wilkins M.J."/>
            <person name="Karaoz U."/>
            <person name="Brodie E.L."/>
            <person name="Williams K.H."/>
            <person name="Hubbard S.S."/>
            <person name="Banfield J.F."/>
        </authorList>
    </citation>
    <scope>NUCLEOTIDE SEQUENCE [LARGE SCALE GENOMIC DNA]</scope>
</reference>
<feature type="domain" description="6-phosphogluconate dehydrogenase NADP-binding" evidence="5">
    <location>
        <begin position="2"/>
        <end position="154"/>
    </location>
</feature>
<keyword evidence="3" id="KW-0311">Gluconate utilization</keyword>
<comment type="similarity">
    <text evidence="1">Belongs to the 6-phosphogluconate dehydrogenase family.</text>
</comment>
<dbReference type="Proteomes" id="UP000178645">
    <property type="component" value="Unassembled WGS sequence"/>
</dbReference>
<name>A0A1F6Y7V7_9BACT</name>
<dbReference type="InterPro" id="IPR008927">
    <property type="entry name" value="6-PGluconate_DH-like_C_sf"/>
</dbReference>
<accession>A0A1F6Y7V7</accession>
<comment type="caution">
    <text evidence="6">The sequence shown here is derived from an EMBL/GenBank/DDBJ whole genome shotgun (WGS) entry which is preliminary data.</text>
</comment>
<evidence type="ECO:0000256" key="3">
    <source>
        <dbReference type="ARBA" id="ARBA00023064"/>
    </source>
</evidence>
<dbReference type="EMBL" id="MFVU01000002">
    <property type="protein sequence ID" value="OGJ02422.1"/>
    <property type="molecule type" value="Genomic_DNA"/>
</dbReference>
<gene>
    <name evidence="6" type="ORF">A3G53_03355</name>
</gene>
<protein>
    <recommendedName>
        <fullName evidence="8">6-phosphogluconate dehydrogenase (Decarboxylating)</fullName>
    </recommendedName>
</protein>
<dbReference type="GO" id="GO:0006098">
    <property type="term" value="P:pentose-phosphate shunt"/>
    <property type="evidence" value="ECO:0007669"/>
    <property type="project" value="InterPro"/>
</dbReference>
<dbReference type="PRINTS" id="PR00076">
    <property type="entry name" value="6PGDHDRGNASE"/>
</dbReference>
<dbReference type="GO" id="GO:0050661">
    <property type="term" value="F:NADP binding"/>
    <property type="evidence" value="ECO:0007669"/>
    <property type="project" value="InterPro"/>
</dbReference>
<dbReference type="InterPro" id="IPR036291">
    <property type="entry name" value="NAD(P)-bd_dom_sf"/>
</dbReference>
<organism evidence="6 7">
    <name type="scientific">Candidatus Nomurabacteria bacterium RIFCSPLOWO2_12_FULL_44_11</name>
    <dbReference type="NCBI Taxonomy" id="1801796"/>
    <lineage>
        <taxon>Bacteria</taxon>
        <taxon>Candidatus Nomuraibacteriota</taxon>
    </lineage>
</organism>
<evidence type="ECO:0000256" key="1">
    <source>
        <dbReference type="ARBA" id="ARBA00008419"/>
    </source>
</evidence>
<dbReference type="Pfam" id="PF00393">
    <property type="entry name" value="6PGD"/>
    <property type="match status" value="1"/>
</dbReference>
<dbReference type="NCBIfam" id="NF007161">
    <property type="entry name" value="PRK09599.1"/>
    <property type="match status" value="1"/>
</dbReference>
<dbReference type="InterPro" id="IPR006183">
    <property type="entry name" value="Pgluconate_DH"/>
</dbReference>
<dbReference type="GO" id="GO:0004616">
    <property type="term" value="F:phosphogluconate dehydrogenase (decarboxylating) activity"/>
    <property type="evidence" value="ECO:0007669"/>
    <property type="project" value="InterPro"/>
</dbReference>
<evidence type="ECO:0000259" key="5">
    <source>
        <dbReference type="Pfam" id="PF03446"/>
    </source>
</evidence>
<dbReference type="AlphaFoldDB" id="A0A1F6Y7V7"/>
<evidence type="ECO:0000259" key="4">
    <source>
        <dbReference type="Pfam" id="PF00393"/>
    </source>
</evidence>
<dbReference type="Pfam" id="PF03446">
    <property type="entry name" value="NAD_binding_2"/>
    <property type="match status" value="1"/>
</dbReference>
<dbReference type="SUPFAM" id="SSF48179">
    <property type="entry name" value="6-phosphogluconate dehydrogenase C-terminal domain-like"/>
    <property type="match status" value="1"/>
</dbReference>
<dbReference type="InterPro" id="IPR006114">
    <property type="entry name" value="6PGDH_C"/>
</dbReference>
<keyword evidence="2" id="KW-0560">Oxidoreductase</keyword>
<evidence type="ECO:0008006" key="8">
    <source>
        <dbReference type="Google" id="ProtNLM"/>
    </source>
</evidence>
<dbReference type="PANTHER" id="PTHR11811">
    <property type="entry name" value="6-PHOSPHOGLUCONATE DEHYDROGENASE"/>
    <property type="match status" value="1"/>
</dbReference>
<dbReference type="GO" id="GO:0019521">
    <property type="term" value="P:D-gluconate metabolic process"/>
    <property type="evidence" value="ECO:0007669"/>
    <property type="project" value="UniProtKB-KW"/>
</dbReference>
<dbReference type="Gene3D" id="3.40.50.720">
    <property type="entry name" value="NAD(P)-binding Rossmann-like Domain"/>
    <property type="match status" value="1"/>
</dbReference>
<dbReference type="InterPro" id="IPR013328">
    <property type="entry name" value="6PGD_dom2"/>
</dbReference>
<dbReference type="SUPFAM" id="SSF51735">
    <property type="entry name" value="NAD(P)-binding Rossmann-fold domains"/>
    <property type="match status" value="1"/>
</dbReference>
<feature type="domain" description="6-phosphogluconate dehydrogenase C-terminal" evidence="4">
    <location>
        <begin position="168"/>
        <end position="278"/>
    </location>
</feature>
<sequence>MKIAVIGLGKMGGQIARKLHEDNFTIIAHDAKKETIDEMKKLGMLPAYSKEEVVACFGQDKVIIWLMLPTEIMDIELDNWLKLLPKGGIIIDGGNSDFRLTKERSKKVTALGSNYLDVGTSGGIWGYQNGFAMMAGGDRQSFLEIEPILKTLAKPEGAYWHFGESGAGHFVKMTHNAIEYGMMESLAEGYRLLKEGPYKNLDLYRAGDVWQHHSVVTSWLNELSRDAFKENPELTGIEGFVAESGEARWALGVAKQLGIETPAMQAAFDVRLDSQKGKVNFATKLLAAMRNAFGGHKINK</sequence>
<proteinExistence type="inferred from homology"/>
<evidence type="ECO:0000313" key="6">
    <source>
        <dbReference type="EMBL" id="OGJ02422.1"/>
    </source>
</evidence>
<evidence type="ECO:0000313" key="7">
    <source>
        <dbReference type="Proteomes" id="UP000178645"/>
    </source>
</evidence>
<dbReference type="InterPro" id="IPR006115">
    <property type="entry name" value="6PGDH_NADP-bd"/>
</dbReference>
<dbReference type="Gene3D" id="1.10.1040.10">
    <property type="entry name" value="N-(1-d-carboxylethyl)-l-norvaline Dehydrogenase, domain 2"/>
    <property type="match status" value="1"/>
</dbReference>